<dbReference type="InterPro" id="IPR039422">
    <property type="entry name" value="MarR/SlyA-like"/>
</dbReference>
<sequence length="141" mass="16060">MDYRSLANELLGIRAGMLQIPANRKLSELVKGEYFVLNYLLTRKHAVYPSELSQQLVVSTARIAALLNHMEEKGLIARTADAEDNRHIIVNLTSKGTETIRKKRKEVADVVAQTLEQLGEDDALEYLRIQKKLIQIYSRHS</sequence>
<dbReference type="EMBL" id="JBBMFP010000002">
    <property type="protein sequence ID" value="MEQ2429983.1"/>
    <property type="molecule type" value="Genomic_DNA"/>
</dbReference>
<evidence type="ECO:0000256" key="1">
    <source>
        <dbReference type="ARBA" id="ARBA00023015"/>
    </source>
</evidence>
<dbReference type="PROSITE" id="PS50995">
    <property type="entry name" value="HTH_MARR_2"/>
    <property type="match status" value="1"/>
</dbReference>
<evidence type="ECO:0000256" key="2">
    <source>
        <dbReference type="ARBA" id="ARBA00023125"/>
    </source>
</evidence>
<dbReference type="Gene3D" id="1.10.10.10">
    <property type="entry name" value="Winged helix-like DNA-binding domain superfamily/Winged helix DNA-binding domain"/>
    <property type="match status" value="1"/>
</dbReference>
<keyword evidence="3" id="KW-0804">Transcription</keyword>
<evidence type="ECO:0000313" key="5">
    <source>
        <dbReference type="EMBL" id="MEQ2429983.1"/>
    </source>
</evidence>
<dbReference type="SMART" id="SM00347">
    <property type="entry name" value="HTH_MARR"/>
    <property type="match status" value="1"/>
</dbReference>
<reference evidence="5 6" key="1">
    <citation type="submission" date="2024-03" db="EMBL/GenBank/DDBJ databases">
        <title>Human intestinal bacterial collection.</title>
        <authorList>
            <person name="Pauvert C."/>
            <person name="Hitch T.C.A."/>
            <person name="Clavel T."/>
        </authorList>
    </citation>
    <scope>NUCLEOTIDE SEQUENCE [LARGE SCALE GENOMIC DNA]</scope>
    <source>
        <strain evidence="5 6">CLA-SR-H028</strain>
    </source>
</reference>
<dbReference type="InterPro" id="IPR036388">
    <property type="entry name" value="WH-like_DNA-bd_sf"/>
</dbReference>
<keyword evidence="6" id="KW-1185">Reference proteome</keyword>
<dbReference type="PANTHER" id="PTHR33164">
    <property type="entry name" value="TRANSCRIPTIONAL REGULATOR, MARR FAMILY"/>
    <property type="match status" value="1"/>
</dbReference>
<dbReference type="Proteomes" id="UP001457898">
    <property type="component" value="Unassembled WGS sequence"/>
</dbReference>
<accession>A0ABV1DHY8</accession>
<keyword evidence="2" id="KW-0238">DNA-binding</keyword>
<protein>
    <submittedName>
        <fullName evidence="5">MarR family transcriptional regulator</fullName>
    </submittedName>
</protein>
<feature type="domain" description="HTH marR-type" evidence="4">
    <location>
        <begin position="1"/>
        <end position="135"/>
    </location>
</feature>
<dbReference type="RefSeq" id="WP_148391406.1">
    <property type="nucleotide sequence ID" value="NZ_JBBMFP010000002.1"/>
</dbReference>
<dbReference type="SUPFAM" id="SSF46785">
    <property type="entry name" value="Winged helix' DNA-binding domain"/>
    <property type="match status" value="1"/>
</dbReference>
<name>A0ABV1DHY8_9FIRM</name>
<evidence type="ECO:0000259" key="4">
    <source>
        <dbReference type="PROSITE" id="PS50995"/>
    </source>
</evidence>
<gene>
    <name evidence="5" type="ORF">WMO65_03110</name>
</gene>
<proteinExistence type="predicted"/>
<evidence type="ECO:0000313" key="6">
    <source>
        <dbReference type="Proteomes" id="UP001457898"/>
    </source>
</evidence>
<dbReference type="Pfam" id="PF22381">
    <property type="entry name" value="Staph_reg_Sar_Rot"/>
    <property type="match status" value="1"/>
</dbReference>
<comment type="caution">
    <text evidence="5">The sequence shown here is derived from an EMBL/GenBank/DDBJ whole genome shotgun (WGS) entry which is preliminary data.</text>
</comment>
<dbReference type="InterPro" id="IPR000835">
    <property type="entry name" value="HTH_MarR-typ"/>
</dbReference>
<evidence type="ECO:0000256" key="3">
    <source>
        <dbReference type="ARBA" id="ARBA00023163"/>
    </source>
</evidence>
<dbReference type="PRINTS" id="PR00598">
    <property type="entry name" value="HTHMARR"/>
</dbReference>
<dbReference type="InterPro" id="IPR036390">
    <property type="entry name" value="WH_DNA-bd_sf"/>
</dbReference>
<dbReference type="InterPro" id="IPR055166">
    <property type="entry name" value="Transc_reg_Sar_Rot_HTH"/>
</dbReference>
<dbReference type="PANTHER" id="PTHR33164:SF43">
    <property type="entry name" value="HTH-TYPE TRANSCRIPTIONAL REPRESSOR YETL"/>
    <property type="match status" value="1"/>
</dbReference>
<keyword evidence="1" id="KW-0805">Transcription regulation</keyword>
<organism evidence="5 6">
    <name type="scientific">Blautia caccae</name>
    <dbReference type="NCBI Taxonomy" id="3133175"/>
    <lineage>
        <taxon>Bacteria</taxon>
        <taxon>Bacillati</taxon>
        <taxon>Bacillota</taxon>
        <taxon>Clostridia</taxon>
        <taxon>Lachnospirales</taxon>
        <taxon>Lachnospiraceae</taxon>
        <taxon>Blautia</taxon>
    </lineage>
</organism>